<feature type="compositionally biased region" description="Acidic residues" evidence="1">
    <location>
        <begin position="104"/>
        <end position="144"/>
    </location>
</feature>
<reference evidence="2" key="1">
    <citation type="submission" date="2022-08" db="EMBL/GenBank/DDBJ databases">
        <authorList>
            <person name="Somphong A."/>
            <person name="Phongsopitanun W."/>
        </authorList>
    </citation>
    <scope>NUCLEOTIDE SEQUENCE</scope>
    <source>
        <strain evidence="2">LP05-1</strain>
    </source>
</reference>
<evidence type="ECO:0008006" key="4">
    <source>
        <dbReference type="Google" id="ProtNLM"/>
    </source>
</evidence>
<keyword evidence="3" id="KW-1185">Reference proteome</keyword>
<dbReference type="RefSeq" id="WP_258785063.1">
    <property type="nucleotide sequence ID" value="NZ_JANUGQ010000001.1"/>
</dbReference>
<name>A0ABT2CAX8_9ACTN</name>
<feature type="compositionally biased region" description="Gly residues" evidence="1">
    <location>
        <begin position="162"/>
        <end position="189"/>
    </location>
</feature>
<evidence type="ECO:0000313" key="3">
    <source>
        <dbReference type="Proteomes" id="UP001431313"/>
    </source>
</evidence>
<dbReference type="Proteomes" id="UP001431313">
    <property type="component" value="Unassembled WGS sequence"/>
</dbReference>
<sequence>MSPSETSRYVRLRAELVVEITDPAALSRAALEQVEAEPAEEEYARDQARAAVREDAAEALAYLVDPSELVAGVPGVELARASWGSETAGADPFADADDAVWELDPFGDAETVDGDGDYGDYFDEEPYDEIDDEVDDETDGEVDGETAGGTDAEADDEADDGSYGGTGGGDGSGGSGRPGYGHPGGGPRT</sequence>
<feature type="region of interest" description="Disordered" evidence="1">
    <location>
        <begin position="104"/>
        <end position="189"/>
    </location>
</feature>
<evidence type="ECO:0000313" key="2">
    <source>
        <dbReference type="EMBL" id="MCS0634567.1"/>
    </source>
</evidence>
<accession>A0ABT2CAX8</accession>
<comment type="caution">
    <text evidence="2">The sequence shown here is derived from an EMBL/GenBank/DDBJ whole genome shotgun (WGS) entry which is preliminary data.</text>
</comment>
<dbReference type="EMBL" id="JANUGQ010000001">
    <property type="protein sequence ID" value="MCS0634567.1"/>
    <property type="molecule type" value="Genomic_DNA"/>
</dbReference>
<evidence type="ECO:0000256" key="1">
    <source>
        <dbReference type="SAM" id="MobiDB-lite"/>
    </source>
</evidence>
<proteinExistence type="predicted"/>
<gene>
    <name evidence="2" type="ORF">NX801_02590</name>
</gene>
<protein>
    <recommendedName>
        <fullName evidence="4">DNA primase</fullName>
    </recommendedName>
</protein>
<organism evidence="2 3">
    <name type="scientific">Streptomyces pyxinae</name>
    <dbReference type="NCBI Taxonomy" id="2970734"/>
    <lineage>
        <taxon>Bacteria</taxon>
        <taxon>Bacillati</taxon>
        <taxon>Actinomycetota</taxon>
        <taxon>Actinomycetes</taxon>
        <taxon>Kitasatosporales</taxon>
        <taxon>Streptomycetaceae</taxon>
        <taxon>Streptomyces</taxon>
    </lineage>
</organism>